<gene>
    <name evidence="5" type="primary">nagB</name>
    <name evidence="5" type="ORF">FK219_012160</name>
</gene>
<protein>
    <recommendedName>
        <fullName evidence="3">Glucosamine-6-phosphate deaminase</fullName>
        <ecNumber evidence="3">3.5.99.6</ecNumber>
    </recommendedName>
</protein>
<dbReference type="SUPFAM" id="SSF100950">
    <property type="entry name" value="NagB/RpiA/CoA transferase-like"/>
    <property type="match status" value="1"/>
</dbReference>
<organism evidence="5 6">
    <name type="scientific">Microcella pacifica</name>
    <dbReference type="NCBI Taxonomy" id="2591847"/>
    <lineage>
        <taxon>Bacteria</taxon>
        <taxon>Bacillati</taxon>
        <taxon>Actinomycetota</taxon>
        <taxon>Actinomycetes</taxon>
        <taxon>Micrococcales</taxon>
        <taxon>Microbacteriaceae</taxon>
        <taxon>Microcella</taxon>
    </lineage>
</organism>
<evidence type="ECO:0000256" key="1">
    <source>
        <dbReference type="ARBA" id="ARBA00022801"/>
    </source>
</evidence>
<sequence>MRFVIADPPTLAKSIADRIQALLDRKRDAILGLATGSSPLALYDELVRRANAGAMSFSSAGAFLLDEYVGLPADHPQRYCNVIDREFTSRVDFTSGSVRVPNPDVHDLQASCAEYETDITRSGGIDFQILGVGTDGHIAFNAPGSLHDSRTRVVRLSDQTRRDNARFFDDDVAAVPEWCITQGIGTILDATELVVIAEGNSKAEPLRRLARGEVDVDWPVTALNLHGTVTVFADSDAARLIPPELRTSLSMSRSR</sequence>
<keyword evidence="1 5" id="KW-0378">Hydrolase</keyword>
<evidence type="ECO:0000313" key="6">
    <source>
        <dbReference type="Proteomes" id="UP000818266"/>
    </source>
</evidence>
<feature type="domain" description="Glucosamine/galactosamine-6-phosphate isomerase" evidence="4">
    <location>
        <begin position="10"/>
        <end position="225"/>
    </location>
</feature>
<dbReference type="InterPro" id="IPR018321">
    <property type="entry name" value="Glucosamine6P_isomerase_CS"/>
</dbReference>
<dbReference type="GO" id="GO:0006043">
    <property type="term" value="P:glucosamine catabolic process"/>
    <property type="evidence" value="ECO:0007669"/>
    <property type="project" value="TreeGrafter"/>
</dbReference>
<comment type="caution">
    <text evidence="5">The sequence shown here is derived from an EMBL/GenBank/DDBJ whole genome shotgun (WGS) entry which is preliminary data.</text>
</comment>
<dbReference type="EC" id="3.5.99.6" evidence="3"/>
<dbReference type="EMBL" id="VIKT02000027">
    <property type="protein sequence ID" value="NHF63978.1"/>
    <property type="molecule type" value="Genomic_DNA"/>
</dbReference>
<dbReference type="GO" id="GO:0004342">
    <property type="term" value="F:glucosamine-6-phosphate deaminase activity"/>
    <property type="evidence" value="ECO:0007669"/>
    <property type="project" value="UniProtKB-UniRule"/>
</dbReference>
<dbReference type="RefSeq" id="WP_152584183.1">
    <property type="nucleotide sequence ID" value="NZ_VIKT02000027.1"/>
</dbReference>
<dbReference type="GO" id="GO:0006046">
    <property type="term" value="P:N-acetylglucosamine catabolic process"/>
    <property type="evidence" value="ECO:0007669"/>
    <property type="project" value="UniProtKB-UniRule"/>
</dbReference>
<dbReference type="Proteomes" id="UP000818266">
    <property type="component" value="Unassembled WGS sequence"/>
</dbReference>
<dbReference type="Gene3D" id="3.40.50.1360">
    <property type="match status" value="1"/>
</dbReference>
<name>A0A9E5MJ95_9MICO</name>
<evidence type="ECO:0000259" key="4">
    <source>
        <dbReference type="Pfam" id="PF01182"/>
    </source>
</evidence>
<evidence type="ECO:0000256" key="3">
    <source>
        <dbReference type="NCBIfam" id="TIGR00502"/>
    </source>
</evidence>
<accession>A0A9E5MJ95</accession>
<dbReference type="NCBIfam" id="TIGR00502">
    <property type="entry name" value="nagB"/>
    <property type="match status" value="1"/>
</dbReference>
<reference evidence="5 6" key="1">
    <citation type="submission" date="2020-03" db="EMBL/GenBank/DDBJ databases">
        <title>Chryseoglobus sp. isolated from a deep-sea seamount.</title>
        <authorList>
            <person name="Zhang D.-C."/>
        </authorList>
    </citation>
    <scope>NUCLEOTIDE SEQUENCE [LARGE SCALE GENOMIC DNA]</scope>
    <source>
        <strain evidence="5 6">KN1116</strain>
    </source>
</reference>
<dbReference type="PANTHER" id="PTHR11280">
    <property type="entry name" value="GLUCOSAMINE-6-PHOSPHATE ISOMERASE"/>
    <property type="match status" value="1"/>
</dbReference>
<dbReference type="Pfam" id="PF01182">
    <property type="entry name" value="Glucosamine_iso"/>
    <property type="match status" value="1"/>
</dbReference>
<dbReference type="InterPro" id="IPR006148">
    <property type="entry name" value="Glc/Gal-6P_isomerase"/>
</dbReference>
<dbReference type="GO" id="GO:0042802">
    <property type="term" value="F:identical protein binding"/>
    <property type="evidence" value="ECO:0007669"/>
    <property type="project" value="TreeGrafter"/>
</dbReference>
<dbReference type="OrthoDB" id="9791139at2"/>
<dbReference type="CDD" id="cd01399">
    <property type="entry name" value="GlcN6P_deaminase"/>
    <property type="match status" value="1"/>
</dbReference>
<keyword evidence="6" id="KW-1185">Reference proteome</keyword>
<dbReference type="InterPro" id="IPR004547">
    <property type="entry name" value="Glucosamine6P_isomerase"/>
</dbReference>
<evidence type="ECO:0000256" key="2">
    <source>
        <dbReference type="ARBA" id="ARBA00023277"/>
    </source>
</evidence>
<dbReference type="AlphaFoldDB" id="A0A9E5MJ95"/>
<dbReference type="GO" id="GO:0005975">
    <property type="term" value="P:carbohydrate metabolic process"/>
    <property type="evidence" value="ECO:0007669"/>
    <property type="project" value="InterPro"/>
</dbReference>
<proteinExistence type="predicted"/>
<evidence type="ECO:0000313" key="5">
    <source>
        <dbReference type="EMBL" id="NHF63978.1"/>
    </source>
</evidence>
<dbReference type="GO" id="GO:0019262">
    <property type="term" value="P:N-acetylneuraminate catabolic process"/>
    <property type="evidence" value="ECO:0007669"/>
    <property type="project" value="TreeGrafter"/>
</dbReference>
<dbReference type="PANTHER" id="PTHR11280:SF5">
    <property type="entry name" value="GLUCOSAMINE-6-PHOSPHATE ISOMERASE"/>
    <property type="match status" value="1"/>
</dbReference>
<dbReference type="PROSITE" id="PS01161">
    <property type="entry name" value="GLC_GALNAC_ISOMERASE"/>
    <property type="match status" value="1"/>
</dbReference>
<dbReference type="InterPro" id="IPR037171">
    <property type="entry name" value="NagB/RpiA_transferase-like"/>
</dbReference>
<keyword evidence="2" id="KW-0119">Carbohydrate metabolism</keyword>
<dbReference type="GO" id="GO:0005737">
    <property type="term" value="C:cytoplasm"/>
    <property type="evidence" value="ECO:0007669"/>
    <property type="project" value="TreeGrafter"/>
</dbReference>